<dbReference type="AlphaFoldDB" id="A0A0K2T3N3"/>
<name>A0A0K2T3N3_LEPSM</name>
<organism evidence="1">
    <name type="scientific">Lepeophtheirus salmonis</name>
    <name type="common">Salmon louse</name>
    <name type="synonym">Caligus salmonis</name>
    <dbReference type="NCBI Taxonomy" id="72036"/>
    <lineage>
        <taxon>Eukaryota</taxon>
        <taxon>Metazoa</taxon>
        <taxon>Ecdysozoa</taxon>
        <taxon>Arthropoda</taxon>
        <taxon>Crustacea</taxon>
        <taxon>Multicrustacea</taxon>
        <taxon>Hexanauplia</taxon>
        <taxon>Copepoda</taxon>
        <taxon>Siphonostomatoida</taxon>
        <taxon>Caligidae</taxon>
        <taxon>Lepeophtheirus</taxon>
    </lineage>
</organism>
<reference evidence="1" key="1">
    <citation type="submission" date="2014-05" db="EMBL/GenBank/DDBJ databases">
        <authorList>
            <person name="Chronopoulou M."/>
        </authorList>
    </citation>
    <scope>NUCLEOTIDE SEQUENCE</scope>
    <source>
        <tissue evidence="1">Whole organism</tissue>
    </source>
</reference>
<proteinExistence type="predicted"/>
<dbReference type="EMBL" id="HACA01002690">
    <property type="protein sequence ID" value="CDW20051.1"/>
    <property type="molecule type" value="Transcribed_RNA"/>
</dbReference>
<sequence>MLLRQGFPLTSLRTLRIQLEVLDFNPGTLEDVITLLKVKVQSFPPNEQCQNIKRQWISFLPSEIFSRT</sequence>
<protein>
    <submittedName>
        <fullName evidence="1">Putative LOC755078 [Strongylocentrotus purpuratus]</fullName>
    </submittedName>
</protein>
<evidence type="ECO:0000313" key="1">
    <source>
        <dbReference type="EMBL" id="CDW20051.1"/>
    </source>
</evidence>
<accession>A0A0K2T3N3</accession>